<evidence type="ECO:0000313" key="4">
    <source>
        <dbReference type="Proteomes" id="UP001341840"/>
    </source>
</evidence>
<protein>
    <submittedName>
        <fullName evidence="3">Uncharacterized protein</fullName>
    </submittedName>
</protein>
<feature type="region of interest" description="Disordered" evidence="2">
    <location>
        <begin position="1"/>
        <end position="63"/>
    </location>
</feature>
<keyword evidence="1" id="KW-0175">Coiled coil</keyword>
<feature type="coiled-coil region" evidence="1">
    <location>
        <begin position="64"/>
        <end position="91"/>
    </location>
</feature>
<feature type="compositionally biased region" description="Pro residues" evidence="2">
    <location>
        <begin position="104"/>
        <end position="117"/>
    </location>
</feature>
<sequence>MRRVFLGRGWRDNQPIRGNPPPQQQGQQREPYTYSQPQNNQNVRYQPPHNHQQPYPSNNPPLSIEEAMQIYQRGNQEIKEIQKRIAEQISKLYEMMQDTTNPPAQVPPPAANTPPAQPSQNLKSGINALQHEKKKRGIDIGDIGKKRYTLYDLIAQLADA</sequence>
<proteinExistence type="predicted"/>
<name>A0ABU6WBC3_9FABA</name>
<feature type="compositionally biased region" description="Polar residues" evidence="2">
    <location>
        <begin position="33"/>
        <end position="44"/>
    </location>
</feature>
<dbReference type="EMBL" id="JASCZI010181365">
    <property type="protein sequence ID" value="MED6182589.1"/>
    <property type="molecule type" value="Genomic_DNA"/>
</dbReference>
<dbReference type="Proteomes" id="UP001341840">
    <property type="component" value="Unassembled WGS sequence"/>
</dbReference>
<evidence type="ECO:0000256" key="2">
    <source>
        <dbReference type="SAM" id="MobiDB-lite"/>
    </source>
</evidence>
<evidence type="ECO:0000313" key="3">
    <source>
        <dbReference type="EMBL" id="MED6182589.1"/>
    </source>
</evidence>
<comment type="caution">
    <text evidence="3">The sequence shown here is derived from an EMBL/GenBank/DDBJ whole genome shotgun (WGS) entry which is preliminary data.</text>
</comment>
<evidence type="ECO:0000256" key="1">
    <source>
        <dbReference type="SAM" id="Coils"/>
    </source>
</evidence>
<feature type="non-terminal residue" evidence="3">
    <location>
        <position position="160"/>
    </location>
</feature>
<gene>
    <name evidence="3" type="ORF">PIB30_029838</name>
</gene>
<feature type="region of interest" description="Disordered" evidence="2">
    <location>
        <begin position="98"/>
        <end position="125"/>
    </location>
</feature>
<accession>A0ABU6WBC3</accession>
<keyword evidence="4" id="KW-1185">Reference proteome</keyword>
<reference evidence="3 4" key="1">
    <citation type="journal article" date="2023" name="Plants (Basel)">
        <title>Bridging the Gap: Combining Genomics and Transcriptomics Approaches to Understand Stylosanthes scabra, an Orphan Legume from the Brazilian Caatinga.</title>
        <authorList>
            <person name="Ferreira-Neto J.R.C."/>
            <person name="da Silva M.D."/>
            <person name="Binneck E."/>
            <person name="de Melo N.F."/>
            <person name="da Silva R.H."/>
            <person name="de Melo A.L.T.M."/>
            <person name="Pandolfi V."/>
            <person name="Bustamante F.O."/>
            <person name="Brasileiro-Vidal A.C."/>
            <person name="Benko-Iseppon A.M."/>
        </authorList>
    </citation>
    <scope>NUCLEOTIDE SEQUENCE [LARGE SCALE GENOMIC DNA]</scope>
    <source>
        <tissue evidence="3">Leaves</tissue>
    </source>
</reference>
<feature type="compositionally biased region" description="Low complexity" evidence="2">
    <location>
        <begin position="45"/>
        <end position="56"/>
    </location>
</feature>
<organism evidence="3 4">
    <name type="scientific">Stylosanthes scabra</name>
    <dbReference type="NCBI Taxonomy" id="79078"/>
    <lineage>
        <taxon>Eukaryota</taxon>
        <taxon>Viridiplantae</taxon>
        <taxon>Streptophyta</taxon>
        <taxon>Embryophyta</taxon>
        <taxon>Tracheophyta</taxon>
        <taxon>Spermatophyta</taxon>
        <taxon>Magnoliopsida</taxon>
        <taxon>eudicotyledons</taxon>
        <taxon>Gunneridae</taxon>
        <taxon>Pentapetalae</taxon>
        <taxon>rosids</taxon>
        <taxon>fabids</taxon>
        <taxon>Fabales</taxon>
        <taxon>Fabaceae</taxon>
        <taxon>Papilionoideae</taxon>
        <taxon>50 kb inversion clade</taxon>
        <taxon>dalbergioids sensu lato</taxon>
        <taxon>Dalbergieae</taxon>
        <taxon>Pterocarpus clade</taxon>
        <taxon>Stylosanthes</taxon>
    </lineage>
</organism>